<dbReference type="Proteomes" id="UP001221898">
    <property type="component" value="Unassembled WGS sequence"/>
</dbReference>
<name>A0AAD7RPH5_9TELE</name>
<evidence type="ECO:0000256" key="1">
    <source>
        <dbReference type="SAM" id="MobiDB-lite"/>
    </source>
</evidence>
<dbReference type="PANTHER" id="PTHR46704">
    <property type="entry name" value="CXC DOMAIN-CONTAINING PROTEIN-RELATED"/>
    <property type="match status" value="1"/>
</dbReference>
<dbReference type="EMBL" id="JAINUG010000204">
    <property type="protein sequence ID" value="KAJ8387902.1"/>
    <property type="molecule type" value="Genomic_DNA"/>
</dbReference>
<protein>
    <submittedName>
        <fullName evidence="2">Uncharacterized protein</fullName>
    </submittedName>
</protein>
<gene>
    <name evidence="2" type="ORF">AAFF_G00149370</name>
</gene>
<evidence type="ECO:0000313" key="3">
    <source>
        <dbReference type="Proteomes" id="UP001221898"/>
    </source>
</evidence>
<comment type="caution">
    <text evidence="2">The sequence shown here is derived from an EMBL/GenBank/DDBJ whole genome shotgun (WGS) entry which is preliminary data.</text>
</comment>
<evidence type="ECO:0000313" key="2">
    <source>
        <dbReference type="EMBL" id="KAJ8387902.1"/>
    </source>
</evidence>
<reference evidence="2" key="1">
    <citation type="journal article" date="2023" name="Science">
        <title>Genome structures resolve the early diversification of teleost fishes.</title>
        <authorList>
            <person name="Parey E."/>
            <person name="Louis A."/>
            <person name="Montfort J."/>
            <person name="Bouchez O."/>
            <person name="Roques C."/>
            <person name="Iampietro C."/>
            <person name="Lluch J."/>
            <person name="Castinel A."/>
            <person name="Donnadieu C."/>
            <person name="Desvignes T."/>
            <person name="Floi Bucao C."/>
            <person name="Jouanno E."/>
            <person name="Wen M."/>
            <person name="Mejri S."/>
            <person name="Dirks R."/>
            <person name="Jansen H."/>
            <person name="Henkel C."/>
            <person name="Chen W.J."/>
            <person name="Zahm M."/>
            <person name="Cabau C."/>
            <person name="Klopp C."/>
            <person name="Thompson A.W."/>
            <person name="Robinson-Rechavi M."/>
            <person name="Braasch I."/>
            <person name="Lecointre G."/>
            <person name="Bobe J."/>
            <person name="Postlethwait J.H."/>
            <person name="Berthelot C."/>
            <person name="Roest Crollius H."/>
            <person name="Guiguen Y."/>
        </authorList>
    </citation>
    <scope>NUCLEOTIDE SEQUENCE</scope>
    <source>
        <strain evidence="2">NC1722</strain>
    </source>
</reference>
<dbReference type="AlphaFoldDB" id="A0AAD7RPH5"/>
<proteinExistence type="predicted"/>
<accession>A0AAD7RPH5</accession>
<dbReference type="PANTHER" id="PTHR46704:SF1">
    <property type="entry name" value="TELOMERE LENGTH REGULATION PROTEIN TEL2 HOMOLOG"/>
    <property type="match status" value="1"/>
</dbReference>
<sequence>MKTASIGQAIMQATRPKVILAPLQIGLGVQLHHHFASRFLIDTLHQLGFCCLYEEVHRFVNNAVMSHGTDIPGFSGGFVQYAADNVDHNIRTLDGNNTFHGMGMIAAITPATKSSNPILRAKVTRSDMSMVGRVPILFHREESCGTTAVTYQKLVTMTAQNPTADLDLIWKTAILFASPRPAWSGMMQFFLCEHAHRHNAIPIITFDQPLWWKALLIIEAEPEESDLSNIVLRLGGFHTERSFLGSIGHLMAGTGLQEVMELVYAVNAVVHMMTGKAIARAVRAHLLIDGVLNGLILSDALGVALPLQPGETEDVAPPLQPGETEECDAQMSSEENTPAGAGTGNSDLDEVAVLYAQLMEGSVPAEKACNADVMLRIKELLKRKTESLKSSSRTAALWLQYMDMVDILHLVIEPVLMRSMKTSGGLTRGRGMTELQRLKWLLSMPACAEVNNAMQELTGVNHNTGDQNKDMTDARQARDMKDTLTVLNYLQERHPFCSDPSLRSISTGVHAHPSVNVDKAKAVGNTILVSMDGQTTAEYTFKKRDQAITMSTKSSVKIDGEAVQMDPQLLFQRLTIAAKASQDLASVFKYELCSHPSALFDISLLLRQPQKPVLADAIWALHTPDLLGVTGHVQYVLDGGALVQRIPWTRGSTYKDICKLYSEYVTRKYGEAVVVFDGYQGTSTKDMTHRRRAGGRVGATVTMDEYMPVTMNKDEFLANNTNKQQFINMLSGHLQKKNCQTYHAPGDADLLIVQKAVESATTTNTVLIGDDTDLLILLIYHANLKSHNLFFTPEPKKSTKKPRVWNIKAVKQQLGPSVCTHILFIHAIAGCDTTSRLYGIGKGAPLKKFTTSSEFREQATVFDTQSASTAEVVSAGENALLCLYNGKPGEGLDSLRHKRFCEKVATSTSHVQPQSLPPMSAAAKYHSLRVYYQVQQWKGTVDELLPQ</sequence>
<feature type="region of interest" description="Disordered" evidence="1">
    <location>
        <begin position="312"/>
        <end position="345"/>
    </location>
</feature>
<keyword evidence="3" id="KW-1185">Reference proteome</keyword>
<organism evidence="2 3">
    <name type="scientific">Aldrovandia affinis</name>
    <dbReference type="NCBI Taxonomy" id="143900"/>
    <lineage>
        <taxon>Eukaryota</taxon>
        <taxon>Metazoa</taxon>
        <taxon>Chordata</taxon>
        <taxon>Craniata</taxon>
        <taxon>Vertebrata</taxon>
        <taxon>Euteleostomi</taxon>
        <taxon>Actinopterygii</taxon>
        <taxon>Neopterygii</taxon>
        <taxon>Teleostei</taxon>
        <taxon>Notacanthiformes</taxon>
        <taxon>Halosauridae</taxon>
        <taxon>Aldrovandia</taxon>
    </lineage>
</organism>